<evidence type="ECO:0000313" key="5">
    <source>
        <dbReference type="EMBL" id="ATX78375.1"/>
    </source>
</evidence>
<protein>
    <submittedName>
        <fullName evidence="5">Transcriptional regulator, LacI family</fullName>
    </submittedName>
</protein>
<dbReference type="InterPro" id="IPR000843">
    <property type="entry name" value="HTH_LacI"/>
</dbReference>
<dbReference type="CDD" id="cd06278">
    <property type="entry name" value="PBP1_LacI-like"/>
    <property type="match status" value="1"/>
</dbReference>
<keyword evidence="2" id="KW-0238">DNA-binding</keyword>
<sequence length="339" mass="36537">MSRTTKNRVTLAEVAKLAGVSRSAVSRSFTVGASVAPSTLLRVREAAKELGYRPNILARSLTTGQTGLVGLVANNFHNPVYLEWFDIFTRLLQARGLRTLLINLTDEVEPLRSLDLLMQYQVDAVVVATSTLPISFASAFAEAGLPVVHAFGRDNDGDFDVVGIDNREAGRIAARRLLACGYQSVGFLGGPESSTSTRDRLAGFMDVVEEHAGVQFQIGYSQTYSFEGGFEAMQGLMAGELAQGYFCGDDVVSIGAMSALRRGGIQVPEAVGIIGFNNVEMAAWDNIRLTTVAQPLAQIVEVTVECLQAQLQSKEAYQPSAKLLPCQIIERDTLPKALS</sequence>
<organism evidence="5 6">
    <name type="scientific">Reinekea forsetii</name>
    <dbReference type="NCBI Taxonomy" id="1336806"/>
    <lineage>
        <taxon>Bacteria</taxon>
        <taxon>Pseudomonadati</taxon>
        <taxon>Pseudomonadota</taxon>
        <taxon>Gammaproteobacteria</taxon>
        <taxon>Oceanospirillales</taxon>
        <taxon>Saccharospirillaceae</taxon>
        <taxon>Reinekea</taxon>
    </lineage>
</organism>
<evidence type="ECO:0000256" key="3">
    <source>
        <dbReference type="ARBA" id="ARBA00023163"/>
    </source>
</evidence>
<keyword evidence="3" id="KW-0804">Transcription</keyword>
<dbReference type="PANTHER" id="PTHR30146:SF109">
    <property type="entry name" value="HTH-TYPE TRANSCRIPTIONAL REGULATOR GALS"/>
    <property type="match status" value="1"/>
</dbReference>
<dbReference type="InterPro" id="IPR028082">
    <property type="entry name" value="Peripla_BP_I"/>
</dbReference>
<dbReference type="EMBL" id="CP011797">
    <property type="protein sequence ID" value="ATX78375.1"/>
    <property type="molecule type" value="Genomic_DNA"/>
</dbReference>
<gene>
    <name evidence="5" type="ORF">REIFOR_03269</name>
</gene>
<dbReference type="PANTHER" id="PTHR30146">
    <property type="entry name" value="LACI-RELATED TRANSCRIPTIONAL REPRESSOR"/>
    <property type="match status" value="1"/>
</dbReference>
<reference evidence="5 6" key="1">
    <citation type="journal article" date="2017" name="Environ. Microbiol.">
        <title>Genomic and physiological analyses of 'Reinekea forsetii' reveal a versatile opportunistic lifestyle during spring algae blooms.</title>
        <authorList>
            <person name="Avci B."/>
            <person name="Hahnke R.L."/>
            <person name="Chafee M."/>
            <person name="Fischer T."/>
            <person name="Gruber-Vodicka H."/>
            <person name="Tegetmeyer H.E."/>
            <person name="Harder J."/>
            <person name="Fuchs B.M."/>
            <person name="Amann R.I."/>
            <person name="Teeling H."/>
        </authorList>
    </citation>
    <scope>NUCLEOTIDE SEQUENCE [LARGE SCALE GENOMIC DNA]</scope>
    <source>
        <strain evidence="5 6">Hel1_31_D35</strain>
    </source>
</reference>
<dbReference type="OrthoDB" id="6619319at2"/>
<dbReference type="RefSeq" id="WP_100258570.1">
    <property type="nucleotide sequence ID" value="NZ_CP011797.1"/>
</dbReference>
<evidence type="ECO:0000313" key="6">
    <source>
        <dbReference type="Proteomes" id="UP000229757"/>
    </source>
</evidence>
<dbReference type="SMART" id="SM00354">
    <property type="entry name" value="HTH_LACI"/>
    <property type="match status" value="1"/>
</dbReference>
<dbReference type="GO" id="GO:0003700">
    <property type="term" value="F:DNA-binding transcription factor activity"/>
    <property type="evidence" value="ECO:0007669"/>
    <property type="project" value="TreeGrafter"/>
</dbReference>
<evidence type="ECO:0000256" key="1">
    <source>
        <dbReference type="ARBA" id="ARBA00023015"/>
    </source>
</evidence>
<proteinExistence type="predicted"/>
<dbReference type="SUPFAM" id="SSF53822">
    <property type="entry name" value="Periplasmic binding protein-like I"/>
    <property type="match status" value="1"/>
</dbReference>
<name>A0A2K8KUF1_9GAMM</name>
<evidence type="ECO:0000259" key="4">
    <source>
        <dbReference type="PROSITE" id="PS50932"/>
    </source>
</evidence>
<dbReference type="KEGG" id="rfo:REIFOR_03269"/>
<dbReference type="Pfam" id="PF13377">
    <property type="entry name" value="Peripla_BP_3"/>
    <property type="match status" value="1"/>
</dbReference>
<dbReference type="AlphaFoldDB" id="A0A2K8KUF1"/>
<keyword evidence="1" id="KW-0805">Transcription regulation</keyword>
<evidence type="ECO:0000256" key="2">
    <source>
        <dbReference type="ARBA" id="ARBA00023125"/>
    </source>
</evidence>
<dbReference type="Proteomes" id="UP000229757">
    <property type="component" value="Chromosome"/>
</dbReference>
<dbReference type="InterPro" id="IPR046335">
    <property type="entry name" value="LacI/GalR-like_sensor"/>
</dbReference>
<dbReference type="CDD" id="cd01392">
    <property type="entry name" value="HTH_LacI"/>
    <property type="match status" value="1"/>
</dbReference>
<dbReference type="Gene3D" id="1.10.260.40">
    <property type="entry name" value="lambda repressor-like DNA-binding domains"/>
    <property type="match status" value="1"/>
</dbReference>
<dbReference type="PROSITE" id="PS50932">
    <property type="entry name" value="HTH_LACI_2"/>
    <property type="match status" value="1"/>
</dbReference>
<keyword evidence="6" id="KW-1185">Reference proteome</keyword>
<dbReference type="GO" id="GO:0000976">
    <property type="term" value="F:transcription cis-regulatory region binding"/>
    <property type="evidence" value="ECO:0007669"/>
    <property type="project" value="TreeGrafter"/>
</dbReference>
<dbReference type="Gene3D" id="3.40.50.2300">
    <property type="match status" value="2"/>
</dbReference>
<dbReference type="SUPFAM" id="SSF47413">
    <property type="entry name" value="lambda repressor-like DNA-binding domains"/>
    <property type="match status" value="1"/>
</dbReference>
<dbReference type="InterPro" id="IPR010982">
    <property type="entry name" value="Lambda_DNA-bd_dom_sf"/>
</dbReference>
<accession>A0A2K8KUF1</accession>
<feature type="domain" description="HTH lacI-type" evidence="4">
    <location>
        <begin position="9"/>
        <end position="63"/>
    </location>
</feature>
<dbReference type="Pfam" id="PF00356">
    <property type="entry name" value="LacI"/>
    <property type="match status" value="1"/>
</dbReference>